<name>Q652R1_ORYSJ</name>
<reference evidence="3" key="1">
    <citation type="submission" date="2002-02" db="EMBL/GenBank/DDBJ databases">
        <title>Oryza sativa nipponbare(GA3) genomic DNA, chromosome 6, BAC clone:OSJNBa0092H22.</title>
        <authorList>
            <person name="Sasaki T."/>
            <person name="Matsumoto T."/>
            <person name="Yamamoto K."/>
        </authorList>
    </citation>
    <scope>NUCLEOTIDE SEQUENCE</scope>
</reference>
<proteinExistence type="predicted"/>
<feature type="compositionally biased region" description="Basic residues" evidence="1">
    <location>
        <begin position="20"/>
        <end position="33"/>
    </location>
</feature>
<reference evidence="4" key="3">
    <citation type="journal article" date="2005" name="Nature">
        <title>The map-based sequence of the rice genome.</title>
        <authorList>
            <consortium name="International rice genome sequencing project (IRGSP)"/>
            <person name="Matsumoto T."/>
            <person name="Wu J."/>
            <person name="Kanamori H."/>
            <person name="Katayose Y."/>
            <person name="Fujisawa M."/>
            <person name="Namiki N."/>
            <person name="Mizuno H."/>
            <person name="Yamamoto K."/>
            <person name="Antonio B.A."/>
            <person name="Baba T."/>
            <person name="Sakata K."/>
            <person name="Nagamura Y."/>
            <person name="Aoki H."/>
            <person name="Arikawa K."/>
            <person name="Arita K."/>
            <person name="Bito T."/>
            <person name="Chiden Y."/>
            <person name="Fujitsuka N."/>
            <person name="Fukunaka R."/>
            <person name="Hamada M."/>
            <person name="Harada C."/>
            <person name="Hayashi A."/>
            <person name="Hijishita S."/>
            <person name="Honda M."/>
            <person name="Hosokawa S."/>
            <person name="Ichikawa Y."/>
            <person name="Idonuma A."/>
            <person name="Iijima M."/>
            <person name="Ikeda M."/>
            <person name="Ikeno M."/>
            <person name="Ito K."/>
            <person name="Ito S."/>
            <person name="Ito T."/>
            <person name="Ito Y."/>
            <person name="Ito Y."/>
            <person name="Iwabuchi A."/>
            <person name="Kamiya K."/>
            <person name="Karasawa W."/>
            <person name="Kurita K."/>
            <person name="Katagiri S."/>
            <person name="Kikuta A."/>
            <person name="Kobayashi H."/>
            <person name="Kobayashi N."/>
            <person name="Machita K."/>
            <person name="Maehara T."/>
            <person name="Masukawa M."/>
            <person name="Mizubayashi T."/>
            <person name="Mukai Y."/>
            <person name="Nagasaki H."/>
            <person name="Nagata Y."/>
            <person name="Naito S."/>
            <person name="Nakashima M."/>
            <person name="Nakama Y."/>
            <person name="Nakamichi Y."/>
            <person name="Nakamura M."/>
            <person name="Meguro A."/>
            <person name="Negishi M."/>
            <person name="Ohta I."/>
            <person name="Ohta T."/>
            <person name="Okamoto M."/>
            <person name="Ono N."/>
            <person name="Saji S."/>
            <person name="Sakaguchi M."/>
            <person name="Sakai K."/>
            <person name="Shibata M."/>
            <person name="Shimokawa T."/>
            <person name="Song J."/>
            <person name="Takazaki Y."/>
            <person name="Terasawa K."/>
            <person name="Tsugane M."/>
            <person name="Tsuji K."/>
            <person name="Ueda S."/>
            <person name="Waki K."/>
            <person name="Yamagata H."/>
            <person name="Yamamoto M."/>
            <person name="Yamamoto S."/>
            <person name="Yamane H."/>
            <person name="Yoshiki S."/>
            <person name="Yoshihara R."/>
            <person name="Yukawa K."/>
            <person name="Zhong H."/>
            <person name="Yano M."/>
            <person name="Yuan Q."/>
            <person name="Ouyang S."/>
            <person name="Liu J."/>
            <person name="Jones K.M."/>
            <person name="Gansberger K."/>
            <person name="Moffat K."/>
            <person name="Hill J."/>
            <person name="Bera J."/>
            <person name="Fadrosh D."/>
            <person name="Jin S."/>
            <person name="Johri S."/>
            <person name="Kim M."/>
            <person name="Overton L."/>
            <person name="Reardon M."/>
            <person name="Tsitrin T."/>
            <person name="Vuong H."/>
            <person name="Weaver B."/>
            <person name="Ciecko A."/>
            <person name="Tallon L."/>
            <person name="Jackson J."/>
            <person name="Pai G."/>
            <person name="Aken S.V."/>
            <person name="Utterback T."/>
            <person name="Reidmuller S."/>
            <person name="Feldblyum T."/>
            <person name="Hsiao J."/>
            <person name="Zismann V."/>
            <person name="Iobst S."/>
            <person name="de Vazeille A.R."/>
            <person name="Buell C.R."/>
            <person name="Ying K."/>
            <person name="Li Y."/>
            <person name="Lu T."/>
            <person name="Huang Y."/>
            <person name="Zhao Q."/>
            <person name="Feng Q."/>
            <person name="Zhang L."/>
            <person name="Zhu J."/>
            <person name="Weng Q."/>
            <person name="Mu J."/>
            <person name="Lu Y."/>
            <person name="Fan D."/>
            <person name="Liu Y."/>
            <person name="Guan J."/>
            <person name="Zhang Y."/>
            <person name="Yu S."/>
            <person name="Liu X."/>
            <person name="Zhang Y."/>
            <person name="Hong G."/>
            <person name="Han B."/>
            <person name="Choisne N."/>
            <person name="Demange N."/>
            <person name="Orjeda G."/>
            <person name="Samain S."/>
            <person name="Cattolico L."/>
            <person name="Pelletier E."/>
            <person name="Couloux A."/>
            <person name="Segurens B."/>
            <person name="Wincker P."/>
            <person name="D'Hont A."/>
            <person name="Scarpelli C."/>
            <person name="Weissenbach J."/>
            <person name="Salanoubat M."/>
            <person name="Quetier F."/>
            <person name="Yu Y."/>
            <person name="Kim H.R."/>
            <person name="Rambo T."/>
            <person name="Currie J."/>
            <person name="Collura K."/>
            <person name="Luo M."/>
            <person name="Yang T."/>
            <person name="Ammiraju J.S.S."/>
            <person name="Engler F."/>
            <person name="Soderlund C."/>
            <person name="Wing R.A."/>
            <person name="Palmer L.E."/>
            <person name="de la Bastide M."/>
            <person name="Spiegel L."/>
            <person name="Nascimento L."/>
            <person name="Zutavern T."/>
            <person name="O'Shaughnessy A."/>
            <person name="Dike S."/>
            <person name="Dedhia N."/>
            <person name="Preston R."/>
            <person name="Balija V."/>
            <person name="McCombie W.R."/>
            <person name="Chow T."/>
            <person name="Chen H."/>
            <person name="Chung M."/>
            <person name="Chen C."/>
            <person name="Shaw J."/>
            <person name="Wu H."/>
            <person name="Hsiao K."/>
            <person name="Chao Y."/>
            <person name="Chu M."/>
            <person name="Cheng C."/>
            <person name="Hour A."/>
            <person name="Lee P."/>
            <person name="Lin S."/>
            <person name="Lin Y."/>
            <person name="Liou J."/>
            <person name="Liu S."/>
            <person name="Hsing Y."/>
            <person name="Raghuvanshi S."/>
            <person name="Mohanty A."/>
            <person name="Bharti A.K."/>
            <person name="Gaur A."/>
            <person name="Gupta V."/>
            <person name="Kumar D."/>
            <person name="Ravi V."/>
            <person name="Vij S."/>
            <person name="Kapur A."/>
            <person name="Khurana P."/>
            <person name="Khurana P."/>
            <person name="Khurana J.P."/>
            <person name="Tyagi A.K."/>
            <person name="Gaikwad K."/>
            <person name="Singh A."/>
            <person name="Dalal V."/>
            <person name="Srivastava S."/>
            <person name="Dixit A."/>
            <person name="Pal A.K."/>
            <person name="Ghazi I.A."/>
            <person name="Yadav M."/>
            <person name="Pandit A."/>
            <person name="Bhargava A."/>
            <person name="Sureshbabu K."/>
            <person name="Batra K."/>
            <person name="Sharma T.R."/>
            <person name="Mohapatra T."/>
            <person name="Singh N.K."/>
            <person name="Messing J."/>
            <person name="Nelson A.B."/>
            <person name="Fuks G."/>
            <person name="Kavchok S."/>
            <person name="Keizer G."/>
            <person name="Linton E."/>
            <person name="Llaca V."/>
            <person name="Song R."/>
            <person name="Tanyolac B."/>
            <person name="Young S."/>
            <person name="Ho-Il K."/>
            <person name="Hahn J.H."/>
            <person name="Sangsakoo G."/>
            <person name="Vanavichit A."/>
            <person name="de Mattos Luiz.A.T."/>
            <person name="Zimmer P.D."/>
            <person name="Malone G."/>
            <person name="Dellagostin O."/>
            <person name="de Oliveira A.C."/>
            <person name="Bevan M."/>
            <person name="Bancroft I."/>
            <person name="Minx P."/>
            <person name="Cordum H."/>
            <person name="Wilson R."/>
            <person name="Cheng Z."/>
            <person name="Jin W."/>
            <person name="Jiang J."/>
            <person name="Leong S.A."/>
            <person name="Iwama H."/>
            <person name="Gojobori T."/>
            <person name="Itoh T."/>
            <person name="Niimura Y."/>
            <person name="Fujii Y."/>
            <person name="Habara T."/>
            <person name="Sakai H."/>
            <person name="Sato Y."/>
            <person name="Wilson G."/>
            <person name="Kumar K."/>
            <person name="McCouch S."/>
            <person name="Juretic N."/>
            <person name="Hoen D."/>
            <person name="Wright S."/>
            <person name="Bruskiewich R."/>
            <person name="Bureau T."/>
            <person name="Miyao A."/>
            <person name="Hirochika H."/>
            <person name="Nishikawa T."/>
            <person name="Kadowaki K."/>
            <person name="Sugiura M."/>
            <person name="Burr B."/>
            <person name="Sasaki T."/>
        </authorList>
    </citation>
    <scope>NUCLEOTIDE SEQUENCE [LARGE SCALE GENOMIC DNA]</scope>
    <source>
        <strain evidence="4">cv. Nipponbare</strain>
    </source>
</reference>
<reference evidence="2" key="2">
    <citation type="submission" date="2002-07" db="EMBL/GenBank/DDBJ databases">
        <title>Oryza sativa nipponbare(GA3) genomic DNA, chromosome 6, PAC clone:P0603C10.</title>
        <authorList>
            <person name="Sasaki T."/>
            <person name="Matsumoto T."/>
            <person name="Katayose Y."/>
        </authorList>
    </citation>
    <scope>NUCLEOTIDE SEQUENCE</scope>
</reference>
<organism evidence="2 4">
    <name type="scientific">Oryza sativa subsp. japonica</name>
    <name type="common">Rice</name>
    <dbReference type="NCBI Taxonomy" id="39947"/>
    <lineage>
        <taxon>Eukaryota</taxon>
        <taxon>Viridiplantae</taxon>
        <taxon>Streptophyta</taxon>
        <taxon>Embryophyta</taxon>
        <taxon>Tracheophyta</taxon>
        <taxon>Spermatophyta</taxon>
        <taxon>Magnoliopsida</taxon>
        <taxon>Liliopsida</taxon>
        <taxon>Poales</taxon>
        <taxon>Poaceae</taxon>
        <taxon>BOP clade</taxon>
        <taxon>Oryzoideae</taxon>
        <taxon>Oryzeae</taxon>
        <taxon>Oryzinae</taxon>
        <taxon>Oryza</taxon>
        <taxon>Oryza sativa</taxon>
    </lineage>
</organism>
<evidence type="ECO:0000313" key="4">
    <source>
        <dbReference type="Proteomes" id="UP000000763"/>
    </source>
</evidence>
<sequence length="64" mass="6882">MTTTTTTTGASGRATDAIRGKRHGMRDRRKRRRVPADEAGGRNALAGQIDGLACTCMPASTRRH</sequence>
<evidence type="ECO:0000256" key="1">
    <source>
        <dbReference type="SAM" id="MobiDB-lite"/>
    </source>
</evidence>
<dbReference type="EMBL" id="AP005527">
    <property type="protein sequence ID" value="BAD46206.1"/>
    <property type="molecule type" value="Genomic_DNA"/>
</dbReference>
<dbReference type="AlphaFoldDB" id="Q652R1"/>
<feature type="region of interest" description="Disordered" evidence="1">
    <location>
        <begin position="1"/>
        <end position="42"/>
    </location>
</feature>
<gene>
    <name evidence="3" type="ORF">OSJNBa0092H22.2</name>
    <name evidence="2" type="ORF">P0603C10.55</name>
</gene>
<reference evidence="4" key="4">
    <citation type="journal article" date="2008" name="Nucleic Acids Res.">
        <title>The rice annotation project database (RAP-DB): 2008 update.</title>
        <authorList>
            <consortium name="The rice annotation project (RAP)"/>
        </authorList>
    </citation>
    <scope>GENOME REANNOTATION</scope>
    <source>
        <strain evidence="4">cv. Nipponbare</strain>
    </source>
</reference>
<protein>
    <submittedName>
        <fullName evidence="2">Uncharacterized protein</fullName>
    </submittedName>
</protein>
<dbReference type="EMBL" id="AP004740">
    <property type="protein sequence ID" value="BAD54159.1"/>
    <property type="molecule type" value="Genomic_DNA"/>
</dbReference>
<evidence type="ECO:0000313" key="2">
    <source>
        <dbReference type="EMBL" id="BAD46206.1"/>
    </source>
</evidence>
<dbReference type="Proteomes" id="UP000000763">
    <property type="component" value="Chromosome 6"/>
</dbReference>
<accession>Q652R1</accession>
<evidence type="ECO:0000313" key="3">
    <source>
        <dbReference type="EMBL" id="BAD54159.1"/>
    </source>
</evidence>